<evidence type="ECO:0000259" key="6">
    <source>
        <dbReference type="Pfam" id="PF07980"/>
    </source>
</evidence>
<dbReference type="Pfam" id="PF07980">
    <property type="entry name" value="SusD_RagB"/>
    <property type="match status" value="1"/>
</dbReference>
<comment type="similarity">
    <text evidence="2">Belongs to the SusD family.</text>
</comment>
<organism evidence="8 9">
    <name type="scientific">Petrimonas mucosa</name>
    <dbReference type="NCBI Taxonomy" id="1642646"/>
    <lineage>
        <taxon>Bacteria</taxon>
        <taxon>Pseudomonadati</taxon>
        <taxon>Bacteroidota</taxon>
        <taxon>Bacteroidia</taxon>
        <taxon>Bacteroidales</taxon>
        <taxon>Dysgonomonadaceae</taxon>
        <taxon>Petrimonas</taxon>
    </lineage>
</organism>
<keyword evidence="4" id="KW-0472">Membrane</keyword>
<evidence type="ECO:0000256" key="1">
    <source>
        <dbReference type="ARBA" id="ARBA00004442"/>
    </source>
</evidence>
<evidence type="ECO:0000256" key="3">
    <source>
        <dbReference type="ARBA" id="ARBA00022729"/>
    </source>
</evidence>
<keyword evidence="5" id="KW-0998">Cell outer membrane</keyword>
<accession>A0A1G4G6B6</accession>
<dbReference type="InterPro" id="IPR012944">
    <property type="entry name" value="SusD_RagB_dom"/>
</dbReference>
<keyword evidence="3" id="KW-0732">Signal</keyword>
<dbReference type="Pfam" id="PF14322">
    <property type="entry name" value="SusD-like_3"/>
    <property type="match status" value="1"/>
</dbReference>
<name>A0A1G4G6B6_9BACT</name>
<reference evidence="8 9" key="1">
    <citation type="submission" date="2016-08" db="EMBL/GenBank/DDBJ databases">
        <authorList>
            <person name="Seilhamer J.J."/>
        </authorList>
    </citation>
    <scope>NUCLEOTIDE SEQUENCE [LARGE SCALE GENOMIC DNA]</scope>
    <source>
        <strain evidence="8">ING2-E5A</strain>
    </source>
</reference>
<evidence type="ECO:0000313" key="9">
    <source>
        <dbReference type="Proteomes" id="UP000178485"/>
    </source>
</evidence>
<evidence type="ECO:0000256" key="5">
    <source>
        <dbReference type="ARBA" id="ARBA00023237"/>
    </source>
</evidence>
<dbReference type="AlphaFoldDB" id="A0A1G4G6B6"/>
<gene>
    <name evidence="8" type="ORF">ING2E5A_1250</name>
</gene>
<dbReference type="SUPFAM" id="SSF48452">
    <property type="entry name" value="TPR-like"/>
    <property type="match status" value="1"/>
</dbReference>
<feature type="domain" description="RagB/SusD" evidence="6">
    <location>
        <begin position="303"/>
        <end position="618"/>
    </location>
</feature>
<dbReference type="Proteomes" id="UP000178485">
    <property type="component" value="Chromosome i"/>
</dbReference>
<protein>
    <submittedName>
        <fullName evidence="8">RagB/SusD domain protein</fullName>
    </submittedName>
</protein>
<dbReference type="STRING" id="1642646.ING2E5A_1250"/>
<comment type="subcellular location">
    <subcellularLocation>
        <location evidence="1">Cell outer membrane</location>
    </subcellularLocation>
</comment>
<evidence type="ECO:0000256" key="2">
    <source>
        <dbReference type="ARBA" id="ARBA00006275"/>
    </source>
</evidence>
<dbReference type="EMBL" id="LT608328">
    <property type="protein sequence ID" value="SCM57248.1"/>
    <property type="molecule type" value="Genomic_DNA"/>
</dbReference>
<keyword evidence="9" id="KW-1185">Reference proteome</keyword>
<dbReference type="Gene3D" id="1.25.40.390">
    <property type="match status" value="1"/>
</dbReference>
<dbReference type="KEGG" id="pmuc:ING2E5A_1250"/>
<evidence type="ECO:0000313" key="8">
    <source>
        <dbReference type="EMBL" id="SCM57248.1"/>
    </source>
</evidence>
<dbReference type="InterPro" id="IPR011990">
    <property type="entry name" value="TPR-like_helical_dom_sf"/>
</dbReference>
<dbReference type="InterPro" id="IPR033985">
    <property type="entry name" value="SusD-like_N"/>
</dbReference>
<sequence>MLVFISCENFLDVVPDNIATIENAFTMRNTAEKYLFTCYSYIPKNGDYIYDPAFMCADEVWGLQQSWQAPQIVRGFQNVVNPLFNPWSGLTASPALYMAIRDCNIFLENIAKVPDLEEYERDRWIAEVKFLKAYYHFYLMRMYGPIPIVRDNLPISVSIEGAKVKRDHFDDCINYVVELLDEAVVNLPPRIEAEATELGRITQPIALALKARVLIMAASPLFNGNADYLNFKNKDGSPLFSATYEAEKWKIAAEAAMAAINAAHESGHKLYFFKEYNPLGKSLSDQTNYKLNLRYAITSKWNPEIIWGNPNNLTNENQKQAQARLDGSTIGLASTGSTLAPTLKLAETFYTKNGVPIDEDITWDYAGRYTLKKATANDKYYIKEGYETVQLHFDRESRFYASLGFDGSIWYGQGKLSEDDSWHVEAKLGQYSGRIQSGQYSQTGYWAKKLVNPDNVYSSTVNYSIVSYPFPEIRLADLYLLYAEAMNEYYGPSNEVYDYINLVRERAGLGSVQDSWELFSVNSKKYTTKEGLREIIHQERGIELAFEGQRYWDLMRWKKGISELNYIVQGWSITESDAVNYYKVNNLFKRTFKLKDYLWPIRELDLIVNKNLVQNPGW</sequence>
<evidence type="ECO:0000259" key="7">
    <source>
        <dbReference type="Pfam" id="PF14322"/>
    </source>
</evidence>
<proteinExistence type="inferred from homology"/>
<evidence type="ECO:0000256" key="4">
    <source>
        <dbReference type="ARBA" id="ARBA00023136"/>
    </source>
</evidence>
<dbReference type="GO" id="GO:0009279">
    <property type="term" value="C:cell outer membrane"/>
    <property type="evidence" value="ECO:0007669"/>
    <property type="project" value="UniProtKB-SubCell"/>
</dbReference>
<feature type="domain" description="SusD-like N-terminal" evidence="7">
    <location>
        <begin position="10"/>
        <end position="213"/>
    </location>
</feature>